<evidence type="ECO:0000256" key="4">
    <source>
        <dbReference type="ARBA" id="ARBA00022737"/>
    </source>
</evidence>
<dbReference type="Gene3D" id="1.10.238.10">
    <property type="entry name" value="EF-hand"/>
    <property type="match status" value="1"/>
</dbReference>
<evidence type="ECO:0000256" key="1">
    <source>
        <dbReference type="ARBA" id="ARBA00011076"/>
    </source>
</evidence>
<evidence type="ECO:0000256" key="10">
    <source>
        <dbReference type="SAM" id="MobiDB-lite"/>
    </source>
</evidence>
<evidence type="ECO:0000256" key="5">
    <source>
        <dbReference type="ARBA" id="ARBA00022801"/>
    </source>
</evidence>
<dbReference type="PROSITE" id="PS50222">
    <property type="entry name" value="EF_HAND_2"/>
    <property type="match status" value="1"/>
</dbReference>
<dbReference type="PROSITE" id="PS50297">
    <property type="entry name" value="ANK_REP_REGION"/>
    <property type="match status" value="1"/>
</dbReference>
<feature type="repeat" description="ANK" evidence="9">
    <location>
        <begin position="470"/>
        <end position="502"/>
    </location>
</feature>
<dbReference type="Gene3D" id="3.40.710.10">
    <property type="entry name" value="DD-peptidase/beta-lactamase superfamily"/>
    <property type="match status" value="1"/>
</dbReference>
<gene>
    <name evidence="8 12" type="primary">glsA</name>
    <name evidence="12" type="ORF">M4V62_41870</name>
</gene>
<protein>
    <recommendedName>
        <fullName evidence="3 8">Glutaminase</fullName>
        <ecNumber evidence="3 8">3.5.1.2</ecNumber>
    </recommendedName>
</protein>
<reference evidence="12 13" key="1">
    <citation type="submission" date="2022-05" db="EMBL/GenBank/DDBJ databases">
        <authorList>
            <person name="Zhou X."/>
            <person name="Li K."/>
            <person name="Man Y."/>
        </authorList>
    </citation>
    <scope>NUCLEOTIDE SEQUENCE [LARGE SCALE GENOMIC DNA]</scope>
    <source>
        <strain evidence="12 13">MS405</strain>
    </source>
</reference>
<evidence type="ECO:0000256" key="7">
    <source>
        <dbReference type="ARBA" id="ARBA00049534"/>
    </source>
</evidence>
<dbReference type="RefSeq" id="WP_249592434.1">
    <property type="nucleotide sequence ID" value="NZ_BAAAQL010000053.1"/>
</dbReference>
<comment type="similarity">
    <text evidence="1 8">Belongs to the glutaminase family.</text>
</comment>
<evidence type="ECO:0000313" key="12">
    <source>
        <dbReference type="EMBL" id="UQT61102.1"/>
    </source>
</evidence>
<dbReference type="Pfam" id="PF12796">
    <property type="entry name" value="Ank_2"/>
    <property type="match status" value="1"/>
</dbReference>
<dbReference type="SUPFAM" id="SSF47473">
    <property type="entry name" value="EF-hand"/>
    <property type="match status" value="1"/>
</dbReference>
<evidence type="ECO:0000256" key="2">
    <source>
        <dbReference type="ARBA" id="ARBA00011881"/>
    </source>
</evidence>
<dbReference type="PROSITE" id="PS50088">
    <property type="entry name" value="ANK_REPEAT"/>
    <property type="match status" value="1"/>
</dbReference>
<dbReference type="InterPro" id="IPR036770">
    <property type="entry name" value="Ankyrin_rpt-contain_sf"/>
</dbReference>
<dbReference type="HAMAP" id="MF_00313">
    <property type="entry name" value="Glutaminase"/>
    <property type="match status" value="1"/>
</dbReference>
<feature type="binding site" evidence="8">
    <location>
        <position position="351"/>
    </location>
    <ligand>
        <name>substrate</name>
    </ligand>
</feature>
<keyword evidence="6 9" id="KW-0040">ANK repeat</keyword>
<feature type="region of interest" description="Disordered" evidence="10">
    <location>
        <begin position="497"/>
        <end position="558"/>
    </location>
</feature>
<dbReference type="InterPro" id="IPR018247">
    <property type="entry name" value="EF_Hand_1_Ca_BS"/>
</dbReference>
<organism evidence="12 13">
    <name type="scientific">Streptomyces durmitorensis</name>
    <dbReference type="NCBI Taxonomy" id="319947"/>
    <lineage>
        <taxon>Bacteria</taxon>
        <taxon>Bacillati</taxon>
        <taxon>Actinomycetota</taxon>
        <taxon>Actinomycetes</taxon>
        <taxon>Kitasatosporales</taxon>
        <taxon>Streptomycetaceae</taxon>
        <taxon>Streptomyces</taxon>
    </lineage>
</organism>
<keyword evidence="13" id="KW-1185">Reference proteome</keyword>
<feature type="binding site" evidence="8">
    <location>
        <position position="369"/>
    </location>
    <ligand>
        <name>substrate</name>
    </ligand>
</feature>
<keyword evidence="4" id="KW-0677">Repeat</keyword>
<feature type="compositionally biased region" description="Polar residues" evidence="10">
    <location>
        <begin position="524"/>
        <end position="552"/>
    </location>
</feature>
<dbReference type="CDD" id="cd00051">
    <property type="entry name" value="EFh"/>
    <property type="match status" value="1"/>
</dbReference>
<dbReference type="InterPro" id="IPR041541">
    <property type="entry name" value="Glutaminase_EF-hand"/>
</dbReference>
<feature type="binding site" evidence="8">
    <location>
        <position position="220"/>
    </location>
    <ligand>
        <name>substrate</name>
    </ligand>
</feature>
<dbReference type="PANTHER" id="PTHR12544:SF29">
    <property type="entry name" value="GLUTAMINASE"/>
    <property type="match status" value="1"/>
</dbReference>
<keyword evidence="8" id="KW-0007">Acetylation</keyword>
<feature type="binding site" evidence="8">
    <location>
        <position position="266"/>
    </location>
    <ligand>
        <name>substrate</name>
    </ligand>
</feature>
<dbReference type="InterPro" id="IPR002110">
    <property type="entry name" value="Ankyrin_rpt"/>
</dbReference>
<dbReference type="InterPro" id="IPR012338">
    <property type="entry name" value="Beta-lactam/transpept-like"/>
</dbReference>
<dbReference type="PROSITE" id="PS00018">
    <property type="entry name" value="EF_HAND_1"/>
    <property type="match status" value="1"/>
</dbReference>
<dbReference type="GO" id="GO:0004359">
    <property type="term" value="F:glutaminase activity"/>
    <property type="evidence" value="ECO:0007669"/>
    <property type="project" value="UniProtKB-EC"/>
</dbReference>
<evidence type="ECO:0000256" key="3">
    <source>
        <dbReference type="ARBA" id="ARBA00012918"/>
    </source>
</evidence>
<comment type="catalytic activity">
    <reaction evidence="7 8">
        <text>L-glutamine + H2O = L-glutamate + NH4(+)</text>
        <dbReference type="Rhea" id="RHEA:15889"/>
        <dbReference type="ChEBI" id="CHEBI:15377"/>
        <dbReference type="ChEBI" id="CHEBI:28938"/>
        <dbReference type="ChEBI" id="CHEBI:29985"/>
        <dbReference type="ChEBI" id="CHEBI:58359"/>
        <dbReference type="EC" id="3.5.1.2"/>
    </reaction>
</comment>
<feature type="binding site" evidence="8">
    <location>
        <position position="171"/>
    </location>
    <ligand>
        <name>substrate</name>
    </ligand>
</feature>
<dbReference type="SUPFAM" id="SSF48403">
    <property type="entry name" value="Ankyrin repeat"/>
    <property type="match status" value="1"/>
</dbReference>
<feature type="compositionally biased region" description="Basic and acidic residues" evidence="10">
    <location>
        <begin position="510"/>
        <end position="519"/>
    </location>
</feature>
<dbReference type="SUPFAM" id="SSF56601">
    <property type="entry name" value="beta-lactamase/transpeptidase-like"/>
    <property type="match status" value="1"/>
</dbReference>
<keyword evidence="5 8" id="KW-0378">Hydrolase</keyword>
<dbReference type="Proteomes" id="UP000829992">
    <property type="component" value="Chromosome"/>
</dbReference>
<feature type="domain" description="EF-hand" evidence="11">
    <location>
        <begin position="23"/>
        <end position="58"/>
    </location>
</feature>
<dbReference type="InterPro" id="IPR015868">
    <property type="entry name" value="Glutaminase"/>
</dbReference>
<dbReference type="PANTHER" id="PTHR12544">
    <property type="entry name" value="GLUTAMINASE"/>
    <property type="match status" value="1"/>
</dbReference>
<evidence type="ECO:0000256" key="8">
    <source>
        <dbReference type="HAMAP-Rule" id="MF_00313"/>
    </source>
</evidence>
<name>A0ABY4Q5W4_9ACTN</name>
<dbReference type="Pfam" id="PF17959">
    <property type="entry name" value="EF-hand_14"/>
    <property type="match status" value="1"/>
</dbReference>
<dbReference type="Pfam" id="PF04960">
    <property type="entry name" value="Glutaminase"/>
    <property type="match status" value="1"/>
</dbReference>
<evidence type="ECO:0000259" key="11">
    <source>
        <dbReference type="PROSITE" id="PS50222"/>
    </source>
</evidence>
<evidence type="ECO:0000256" key="9">
    <source>
        <dbReference type="PROSITE-ProRule" id="PRU00023"/>
    </source>
</evidence>
<dbReference type="InterPro" id="IPR002048">
    <property type="entry name" value="EF_hand_dom"/>
</dbReference>
<dbReference type="EC" id="3.5.1.2" evidence="3 8"/>
<feature type="binding site" evidence="8">
    <location>
        <position position="299"/>
    </location>
    <ligand>
        <name>substrate</name>
    </ligand>
</feature>
<feature type="binding site" evidence="8">
    <location>
        <position position="273"/>
    </location>
    <ligand>
        <name>substrate</name>
    </ligand>
</feature>
<proteinExistence type="inferred from homology"/>
<feature type="region of interest" description="Disordered" evidence="10">
    <location>
        <begin position="1"/>
        <end position="21"/>
    </location>
</feature>
<sequence length="558" mass="60790">MQASTHEEQASENSKGKSTDEDAYTSAYRAIFDAFDDDKSGTLSRNELLTHLAVMGIREDDPRLEGILAATEDGENEREMGFDEFVSLVKEHSGLIQRAMRGSLAVPDFEGLSADLDRMHREILPTRSGEVAGYIPQLARVDPEQFAISVCTVDGQRHSIGDSAVPFCVQSVSKTISYCLALEEHGVEPTHQHVGREPSGQSFNELTLNRTGRPHNPMINAGAIMSCALIRPEESLADRFDHVAQTWQRLSGGRRPGFNNAVYLSERATADRNFALGYSMRESKAFPESTDLKETLEFYFQCCSIELDAQMLGIVAGTLANGGVCPLTGDRVFSEQTVQHCLSLMTSCGMYDFSGEFAFTIGLPAKSGVSGALMVVVPQLMGICVWSPRLDELGNTVRGIELCRKLVETYQVHPHAAVETQATRKDPRKRRNQSSVESVVALCWAAGQGDLDEVRRLAASGTDLGAADYDGRTALHLAASEGRTEAARLLLTHEVDPAPVDRWGGTPQQDAEREGHSEIAELLQQVTETVPRQKSTRSGNGSDKTGRTSGAAQAQPRA</sequence>
<dbReference type="EMBL" id="CP097289">
    <property type="protein sequence ID" value="UQT61102.1"/>
    <property type="molecule type" value="Genomic_DNA"/>
</dbReference>
<evidence type="ECO:0000256" key="6">
    <source>
        <dbReference type="ARBA" id="ARBA00023043"/>
    </source>
</evidence>
<feature type="compositionally biased region" description="Basic and acidic residues" evidence="10">
    <location>
        <begin position="1"/>
        <end position="20"/>
    </location>
</feature>
<dbReference type="Gene3D" id="1.25.40.20">
    <property type="entry name" value="Ankyrin repeat-containing domain"/>
    <property type="match status" value="1"/>
</dbReference>
<comment type="subunit">
    <text evidence="2 8">Homotetramer.</text>
</comment>
<dbReference type="NCBIfam" id="TIGR03814">
    <property type="entry name" value="Gln_ase"/>
    <property type="match status" value="1"/>
</dbReference>
<evidence type="ECO:0000313" key="13">
    <source>
        <dbReference type="Proteomes" id="UP000829992"/>
    </source>
</evidence>
<dbReference type="SMART" id="SM00248">
    <property type="entry name" value="ANK"/>
    <property type="match status" value="2"/>
</dbReference>
<accession>A0ABY4Q5W4</accession>
<dbReference type="InterPro" id="IPR011992">
    <property type="entry name" value="EF-hand-dom_pair"/>
</dbReference>